<feature type="domain" description="GATOR1 complex protein NPRL3 C-terminal HTH" evidence="3">
    <location>
        <begin position="476"/>
        <end position="525"/>
    </location>
</feature>
<sequence>MKETDPVNVILVKHGSKGDRLLFRYPFSEITRESKKQTTSVARIKPYALVSSFAEDNARQPPLSNISNGQLVGFSDKVLSNLFAVTTQLSRQKFELKVNDVRFVGHPTLLQSAQVSPKRLTSTLILFHIVFALPANASYSVVRCYHDLSYRLGVCLRHEERRCGHLSKETKIMLAAHDEVSGQTDVKESVFDMILNRSQLAKDLKYIYDELCSSGVIQMRINRWLQISFCLPQRIHSFSSPDFVLDPESLDRCINSLKPYHALLLLVSECDFVSSLPLGASPALIRIIQASSPLKSLQELAIDADLSITQVFRVVGHLIYWAKATIIYPLCETNVYILSPNAPTHIDSPLVEKFNEIFPGINLLVIMAEFSLPVSLSQRGNPTHIAYQQTQLLQIIIWMLQHNLLMQLHTYVYLIPTEECVLSRPPSRGSSSSEWSRNRLDLTIDIDDTSWSNFPACVSSLSSPVANNSQSNLRLHNENSDDIRLFDRLRRYFCGKYHLEEIMYYENIRRTPLLFLLDKFRDILITCEHEDDAVSMFYKQSKTWS</sequence>
<comment type="function">
    <text evidence="2">As a component of the GATOR1 complex functions as an inhibitor of the amino acid-sensing branch of the TORC1 pathway.</text>
</comment>
<evidence type="ECO:0000259" key="3">
    <source>
        <dbReference type="Pfam" id="PF24064"/>
    </source>
</evidence>
<evidence type="ECO:0000313" key="4">
    <source>
        <dbReference type="EnsemblMetazoa" id="SMAR014477-PA"/>
    </source>
</evidence>
<dbReference type="HOGENOM" id="CLU_014030_1_0_1"/>
<organism evidence="4 5">
    <name type="scientific">Strigamia maritima</name>
    <name type="common">European centipede</name>
    <name type="synonym">Geophilus maritimus</name>
    <dbReference type="NCBI Taxonomy" id="126957"/>
    <lineage>
        <taxon>Eukaryota</taxon>
        <taxon>Metazoa</taxon>
        <taxon>Ecdysozoa</taxon>
        <taxon>Arthropoda</taxon>
        <taxon>Myriapoda</taxon>
        <taxon>Chilopoda</taxon>
        <taxon>Pleurostigmophora</taxon>
        <taxon>Geophilomorpha</taxon>
        <taxon>Linotaeniidae</taxon>
        <taxon>Strigamia</taxon>
    </lineage>
</organism>
<dbReference type="EMBL" id="JH431868">
    <property type="status" value="NOT_ANNOTATED_CDS"/>
    <property type="molecule type" value="Genomic_DNA"/>
</dbReference>
<keyword evidence="5" id="KW-1185">Reference proteome</keyword>
<dbReference type="GO" id="GO:0034198">
    <property type="term" value="P:cellular response to amino acid starvation"/>
    <property type="evidence" value="ECO:0007669"/>
    <property type="project" value="UniProtKB-UniRule"/>
</dbReference>
<protein>
    <recommendedName>
        <fullName evidence="2">GATOR complex protein NPRL3</fullName>
    </recommendedName>
    <alternativeName>
        <fullName evidence="2">Nitrogen permease regulator 3-like protein</fullName>
    </alternativeName>
</protein>
<dbReference type="OMA" id="CNLAFRY"/>
<dbReference type="InterPro" id="IPR005365">
    <property type="entry name" value="Npr3"/>
</dbReference>
<dbReference type="GO" id="GO:0038202">
    <property type="term" value="P:TORC1 signaling"/>
    <property type="evidence" value="ECO:0007669"/>
    <property type="project" value="TreeGrafter"/>
</dbReference>
<dbReference type="Pfam" id="PF03666">
    <property type="entry name" value="NPR3"/>
    <property type="match status" value="1"/>
</dbReference>
<dbReference type="eggNOG" id="KOG3830">
    <property type="taxonomic scope" value="Eukaryota"/>
</dbReference>
<dbReference type="PhylomeDB" id="T1JKU7"/>
<dbReference type="GO" id="GO:0005764">
    <property type="term" value="C:lysosome"/>
    <property type="evidence" value="ECO:0007669"/>
    <property type="project" value="UniProtKB-SubCell"/>
</dbReference>
<dbReference type="InterPro" id="IPR056603">
    <property type="entry name" value="HTH_NPRL3"/>
</dbReference>
<dbReference type="AlphaFoldDB" id="T1JKU7"/>
<dbReference type="GO" id="GO:1904262">
    <property type="term" value="P:negative regulation of TORC1 signaling"/>
    <property type="evidence" value="ECO:0007669"/>
    <property type="project" value="TreeGrafter"/>
</dbReference>
<dbReference type="GO" id="GO:0010508">
    <property type="term" value="P:positive regulation of autophagy"/>
    <property type="evidence" value="ECO:0007669"/>
    <property type="project" value="TreeGrafter"/>
</dbReference>
<comment type="similarity">
    <text evidence="1 2">Belongs to the NPR3 family.</text>
</comment>
<proteinExistence type="inferred from homology"/>
<name>T1JKU7_STRMM</name>
<dbReference type="EnsemblMetazoa" id="SMAR014477-RA">
    <property type="protein sequence ID" value="SMAR014477-PA"/>
    <property type="gene ID" value="SMAR014477"/>
</dbReference>
<keyword evidence="2" id="KW-0732">Signal</keyword>
<dbReference type="PANTHER" id="PTHR13153:SF5">
    <property type="entry name" value="GATOR COMPLEX PROTEIN NPRL3"/>
    <property type="match status" value="1"/>
</dbReference>
<dbReference type="PANTHER" id="PTHR13153">
    <property type="entry name" value="CGTHBA PROTEIN -14 GENE PROTEIN"/>
    <property type="match status" value="1"/>
</dbReference>
<accession>T1JKU7</accession>
<dbReference type="GO" id="GO:1990130">
    <property type="term" value="C:GATOR1 complex"/>
    <property type="evidence" value="ECO:0007669"/>
    <property type="project" value="UniProtKB-UniRule"/>
</dbReference>
<comment type="subcellular location">
    <subcellularLocation>
        <location evidence="2">Lysosome</location>
    </subcellularLocation>
</comment>
<dbReference type="Proteomes" id="UP000014500">
    <property type="component" value="Unassembled WGS sequence"/>
</dbReference>
<reference evidence="4" key="2">
    <citation type="submission" date="2015-02" db="UniProtKB">
        <authorList>
            <consortium name="EnsemblMetazoa"/>
        </authorList>
    </citation>
    <scope>IDENTIFICATION</scope>
</reference>
<keyword evidence="2" id="KW-0458">Lysosome</keyword>
<evidence type="ECO:0000256" key="2">
    <source>
        <dbReference type="RuleBase" id="RU368069"/>
    </source>
</evidence>
<evidence type="ECO:0000256" key="1">
    <source>
        <dbReference type="ARBA" id="ARBA00010546"/>
    </source>
</evidence>
<dbReference type="STRING" id="126957.T1JKU7"/>
<reference evidence="5" key="1">
    <citation type="submission" date="2011-05" db="EMBL/GenBank/DDBJ databases">
        <authorList>
            <person name="Richards S.R."/>
            <person name="Qu J."/>
            <person name="Jiang H."/>
            <person name="Jhangiani S.N."/>
            <person name="Agravi P."/>
            <person name="Goodspeed R."/>
            <person name="Gross S."/>
            <person name="Mandapat C."/>
            <person name="Jackson L."/>
            <person name="Mathew T."/>
            <person name="Pu L."/>
            <person name="Thornton R."/>
            <person name="Saada N."/>
            <person name="Wilczek-Boney K.B."/>
            <person name="Lee S."/>
            <person name="Kovar C."/>
            <person name="Wu Y."/>
            <person name="Scherer S.E."/>
            <person name="Worley K.C."/>
            <person name="Muzny D.M."/>
            <person name="Gibbs R."/>
        </authorList>
    </citation>
    <scope>NUCLEOTIDE SEQUENCE</scope>
    <source>
        <strain evidence="5">Brora</strain>
    </source>
</reference>
<evidence type="ECO:0000313" key="5">
    <source>
        <dbReference type="Proteomes" id="UP000014500"/>
    </source>
</evidence>
<dbReference type="Pfam" id="PF24064">
    <property type="entry name" value="HTH_NPRL3"/>
    <property type="match status" value="1"/>
</dbReference>